<feature type="compositionally biased region" description="Basic residues" evidence="1">
    <location>
        <begin position="47"/>
        <end position="63"/>
    </location>
</feature>
<evidence type="ECO:0008006" key="4">
    <source>
        <dbReference type="Google" id="ProtNLM"/>
    </source>
</evidence>
<accession>A0ABQ4EZ78</accession>
<dbReference type="EMBL" id="BONX01000049">
    <property type="protein sequence ID" value="GIG99953.1"/>
    <property type="molecule type" value="Genomic_DNA"/>
</dbReference>
<evidence type="ECO:0000256" key="1">
    <source>
        <dbReference type="SAM" id="MobiDB-lite"/>
    </source>
</evidence>
<protein>
    <recommendedName>
        <fullName evidence="4">Tyr recombinase domain-containing protein</fullName>
    </recommendedName>
</protein>
<feature type="region of interest" description="Disordered" evidence="1">
    <location>
        <begin position="43"/>
        <end position="80"/>
    </location>
</feature>
<gene>
    <name evidence="2" type="ORF">Pma05_65260</name>
</gene>
<evidence type="ECO:0000313" key="2">
    <source>
        <dbReference type="EMBL" id="GIG99953.1"/>
    </source>
</evidence>
<proteinExistence type="predicted"/>
<name>A0ABQ4EZ78_9ACTN</name>
<dbReference type="Proteomes" id="UP000621500">
    <property type="component" value="Unassembled WGS sequence"/>
</dbReference>
<evidence type="ECO:0000313" key="3">
    <source>
        <dbReference type="Proteomes" id="UP000621500"/>
    </source>
</evidence>
<comment type="caution">
    <text evidence="2">The sequence shown here is derived from an EMBL/GenBank/DDBJ whole genome shotgun (WGS) entry which is preliminary data.</text>
</comment>
<reference evidence="2 3" key="1">
    <citation type="submission" date="2021-01" db="EMBL/GenBank/DDBJ databases">
        <title>Whole genome shotgun sequence of Plantactinospora mayteni NBRC 109088.</title>
        <authorList>
            <person name="Komaki H."/>
            <person name="Tamura T."/>
        </authorList>
    </citation>
    <scope>NUCLEOTIDE SEQUENCE [LARGE SCALE GENOMIC DNA]</scope>
    <source>
        <strain evidence="2 3">NBRC 109088</strain>
    </source>
</reference>
<organism evidence="2 3">
    <name type="scientific">Plantactinospora mayteni</name>
    <dbReference type="NCBI Taxonomy" id="566021"/>
    <lineage>
        <taxon>Bacteria</taxon>
        <taxon>Bacillati</taxon>
        <taxon>Actinomycetota</taxon>
        <taxon>Actinomycetes</taxon>
        <taxon>Micromonosporales</taxon>
        <taxon>Micromonosporaceae</taxon>
        <taxon>Plantactinospora</taxon>
    </lineage>
</organism>
<sequence>MVRATAGSDTVRLLAPDLDHASMRATLIYQHTTSERDREIAAGMGRRIAKAQPKPKKTARTRRMGTDPDDGPAGAPARVG</sequence>
<keyword evidence="3" id="KW-1185">Reference proteome</keyword>